<dbReference type="RefSeq" id="WP_146289301.1">
    <property type="nucleotide sequence ID" value="NZ_CP042304.1"/>
</dbReference>
<reference evidence="1 2" key="1">
    <citation type="submission" date="2019-07" db="EMBL/GenBank/DDBJ databases">
        <title>Full genome sequence of Devosia sp. Gsoil 520.</title>
        <authorList>
            <person name="Im W.-T."/>
        </authorList>
    </citation>
    <scope>NUCLEOTIDE SEQUENCE [LARGE SCALE GENOMIC DNA]</scope>
    <source>
        <strain evidence="1 2">Gsoil 520</strain>
    </source>
</reference>
<proteinExistence type="predicted"/>
<evidence type="ECO:0000313" key="2">
    <source>
        <dbReference type="Proteomes" id="UP000315364"/>
    </source>
</evidence>
<dbReference type="Proteomes" id="UP000315364">
    <property type="component" value="Chromosome"/>
</dbReference>
<dbReference type="OrthoDB" id="7822067at2"/>
<dbReference type="AlphaFoldDB" id="A0A5B8LS83"/>
<keyword evidence="2" id="KW-1185">Reference proteome</keyword>
<dbReference type="EMBL" id="CP042304">
    <property type="protein sequence ID" value="QDZ10514.1"/>
    <property type="molecule type" value="Genomic_DNA"/>
</dbReference>
<sequence length="818" mass="88534">MDPFSLVIQLVVGLVLSLASTLLKQAFSRPQDQKTATGTRGTVSIGGRVPQSFLIGTVADAGKLEYRNAWGNDGEVPNAYLTDVYSFGDLPVTGMAGIFVNGIRRTVSGTGVVAQGNPVVLAEDGGTRRLWRKFFDGAQTTADSYLVSKFGSDADRAWTSDMIGRGVPVLITTALWSETTWTGFPSFVGEFQGIKLYDPRQDSTAGGSGSQRWDDPSTWAFSDNNLVIVYNIERGIHYSPAGATTLGAHIWGGRKTAAQLPYDAWAAAMDACDLAINLKGGGTEKQFRGGRKISLNERPADVIKDFLIGANARICHGSDGTVWPLVGVPDEADFSFTDADVLATEELGSIPFPNLDEIINGATATYREPSQAWEDKETAPYYRSDLEEEDDGRRQVEGLSLETTFSGTQAQRILKAVVEEGRRFGRHVVALPAAYAQFRPLQVGAWTSDRFGYSGKKFLITVRTRPIWGWVVFGLQEIDAADHDWNPETDEQPLSFAPVVTNRPAPQEVSGFSVAPGIAVDSDGVSRRPAIDVFWSSASVTVDVRAVRITIRLAADEIIVWEGEAPRPELGEARIIQALLPNEDYEVQIQYVPFSGRVTVESSWIPVTTPNVKLGPDDIDITFADIAAEIVEDLKWISEGVRSSLDNFERFGSLLSEQDLANFNDREVLKRELRKKVGDLEASFVEIIEVALGPNGAIANALSSLYAAMGGNSAQVMVRMGAEATPVGVEARWGMQLSTDGETFGSAAFLAQINTDGESQLVLDADRTVISTDGGTNVVALFNSEGAVIRDMTVGTIKSADGQSFWNLTTGEFQISSS</sequence>
<protein>
    <submittedName>
        <fullName evidence="1">Uncharacterized protein</fullName>
    </submittedName>
</protein>
<gene>
    <name evidence="1" type="ORF">FPZ08_06975</name>
</gene>
<evidence type="ECO:0000313" key="1">
    <source>
        <dbReference type="EMBL" id="QDZ10514.1"/>
    </source>
</evidence>
<organism evidence="1 2">
    <name type="scientific">Devosia ginsengisoli</name>
    <dbReference type="NCBI Taxonomy" id="400770"/>
    <lineage>
        <taxon>Bacteria</taxon>
        <taxon>Pseudomonadati</taxon>
        <taxon>Pseudomonadota</taxon>
        <taxon>Alphaproteobacteria</taxon>
        <taxon>Hyphomicrobiales</taxon>
        <taxon>Devosiaceae</taxon>
        <taxon>Devosia</taxon>
    </lineage>
</organism>
<name>A0A5B8LS83_9HYPH</name>
<accession>A0A5B8LS83</accession>
<dbReference type="KEGG" id="dea:FPZ08_06975"/>